<feature type="compositionally biased region" description="Low complexity" evidence="1">
    <location>
        <begin position="95"/>
        <end position="104"/>
    </location>
</feature>
<proteinExistence type="predicted"/>
<protein>
    <submittedName>
        <fullName evidence="2">Uncharacterized protein</fullName>
    </submittedName>
</protein>
<dbReference type="AlphaFoldDB" id="A0A1Q9DGF5"/>
<sequence>MSWSRSEIDSDAVGFEAHLNGVANNATMLSSLDIVGGLAQDLALRQQFEKEVVALAKEWQKVEEDSREFLDKQYTPCLRERQELQQAKAEGVRDAAPYGAAEAAPSRRAKGQDLTSALIQLKNPDYILQALLHDITMAKTITSLVAMASQQKISADMPQFEQY</sequence>
<gene>
    <name evidence="2" type="ORF">AK812_SmicGene23713</name>
</gene>
<evidence type="ECO:0000313" key="3">
    <source>
        <dbReference type="Proteomes" id="UP000186817"/>
    </source>
</evidence>
<organism evidence="2 3">
    <name type="scientific">Symbiodinium microadriaticum</name>
    <name type="common">Dinoflagellate</name>
    <name type="synonym">Zooxanthella microadriatica</name>
    <dbReference type="NCBI Taxonomy" id="2951"/>
    <lineage>
        <taxon>Eukaryota</taxon>
        <taxon>Sar</taxon>
        <taxon>Alveolata</taxon>
        <taxon>Dinophyceae</taxon>
        <taxon>Suessiales</taxon>
        <taxon>Symbiodiniaceae</taxon>
        <taxon>Symbiodinium</taxon>
    </lineage>
</organism>
<keyword evidence="3" id="KW-1185">Reference proteome</keyword>
<feature type="region of interest" description="Disordered" evidence="1">
    <location>
        <begin position="88"/>
        <end position="107"/>
    </location>
</feature>
<evidence type="ECO:0000256" key="1">
    <source>
        <dbReference type="SAM" id="MobiDB-lite"/>
    </source>
</evidence>
<reference evidence="2 3" key="1">
    <citation type="submission" date="2016-02" db="EMBL/GenBank/DDBJ databases">
        <title>Genome analysis of coral dinoflagellate symbionts highlights evolutionary adaptations to a symbiotic lifestyle.</title>
        <authorList>
            <person name="Aranda M."/>
            <person name="Li Y."/>
            <person name="Liew Y.J."/>
            <person name="Baumgarten S."/>
            <person name="Simakov O."/>
            <person name="Wilson M."/>
            <person name="Piel J."/>
            <person name="Ashoor H."/>
            <person name="Bougouffa S."/>
            <person name="Bajic V.B."/>
            <person name="Ryu T."/>
            <person name="Ravasi T."/>
            <person name="Bayer T."/>
            <person name="Micklem G."/>
            <person name="Kim H."/>
            <person name="Bhak J."/>
            <person name="Lajeunesse T.C."/>
            <person name="Voolstra C.R."/>
        </authorList>
    </citation>
    <scope>NUCLEOTIDE SEQUENCE [LARGE SCALE GENOMIC DNA]</scope>
    <source>
        <strain evidence="2 3">CCMP2467</strain>
    </source>
</reference>
<evidence type="ECO:0000313" key="2">
    <source>
        <dbReference type="EMBL" id="OLP94267.1"/>
    </source>
</evidence>
<name>A0A1Q9DGF5_SYMMI</name>
<accession>A0A1Q9DGF5</accession>
<dbReference type="Proteomes" id="UP000186817">
    <property type="component" value="Unassembled WGS sequence"/>
</dbReference>
<dbReference type="EMBL" id="LSRX01000549">
    <property type="protein sequence ID" value="OLP94267.1"/>
    <property type="molecule type" value="Genomic_DNA"/>
</dbReference>
<comment type="caution">
    <text evidence="2">The sequence shown here is derived from an EMBL/GenBank/DDBJ whole genome shotgun (WGS) entry which is preliminary data.</text>
</comment>
<dbReference type="OrthoDB" id="10457482at2759"/>